<reference evidence="4 5" key="1">
    <citation type="journal article" date="2005" name="Nucleic Acids Res.">
        <title>Genomic blueprint of Hahella chejuensis, a marine microbe producing an algicidal agent.</title>
        <authorList>
            <person name="Jeong H."/>
            <person name="Yim J.H."/>
            <person name="Lee C."/>
            <person name="Choi S.-H."/>
            <person name="Park Y.K."/>
            <person name="Yoon S.H."/>
            <person name="Hur C.-G."/>
            <person name="Kang H.-Y."/>
            <person name="Kim D."/>
            <person name="Lee H.H."/>
            <person name="Park K.H."/>
            <person name="Park S.-H."/>
            <person name="Park H.-S."/>
            <person name="Lee H.K."/>
            <person name="Oh T.K."/>
            <person name="Kim J.F."/>
        </authorList>
    </citation>
    <scope>NUCLEOTIDE SEQUENCE [LARGE SCALE GENOMIC DNA]</scope>
    <source>
        <strain evidence="4 5">KCTC 2396</strain>
    </source>
</reference>
<dbReference type="Pfam" id="PF13511">
    <property type="entry name" value="DUF4124"/>
    <property type="match status" value="1"/>
</dbReference>
<feature type="compositionally biased region" description="Low complexity" evidence="1">
    <location>
        <begin position="62"/>
        <end position="71"/>
    </location>
</feature>
<evidence type="ECO:0000259" key="3">
    <source>
        <dbReference type="Pfam" id="PF13511"/>
    </source>
</evidence>
<feature type="compositionally biased region" description="Low complexity" evidence="1">
    <location>
        <begin position="79"/>
        <end position="89"/>
    </location>
</feature>
<dbReference type="OrthoDB" id="7068596at2"/>
<sequence length="147" mass="16957">MRTAIFSVFLLSISSLSFASGVYKWTDENGVIHYSDKKPDFKTSEELNVQTGTPTKERQDLNEQSQQLSDQQELEKIRAQQAQENAEADAQLKEMCAQLKEYLQTMTNSARIREKQEDGSLRYLTPEEILDKRKSTQKRIDEMCGEL</sequence>
<dbReference type="AlphaFoldDB" id="Q2S9V6"/>
<dbReference type="EMBL" id="CP000155">
    <property type="protein sequence ID" value="ABC32568.1"/>
    <property type="molecule type" value="Genomic_DNA"/>
</dbReference>
<dbReference type="Proteomes" id="UP000000238">
    <property type="component" value="Chromosome"/>
</dbReference>
<evidence type="ECO:0000256" key="2">
    <source>
        <dbReference type="SAM" id="SignalP"/>
    </source>
</evidence>
<organism evidence="4 5">
    <name type="scientific">Hahella chejuensis (strain KCTC 2396)</name>
    <dbReference type="NCBI Taxonomy" id="349521"/>
    <lineage>
        <taxon>Bacteria</taxon>
        <taxon>Pseudomonadati</taxon>
        <taxon>Pseudomonadota</taxon>
        <taxon>Gammaproteobacteria</taxon>
        <taxon>Oceanospirillales</taxon>
        <taxon>Hahellaceae</taxon>
        <taxon>Hahella</taxon>
    </lineage>
</organism>
<dbReference type="STRING" id="349521.HCH_05917"/>
<feature type="domain" description="DUF4124" evidence="3">
    <location>
        <begin position="9"/>
        <end position="59"/>
    </location>
</feature>
<dbReference type="KEGG" id="hch:HCH_05917"/>
<gene>
    <name evidence="4" type="ordered locus">HCH_05917</name>
</gene>
<dbReference type="RefSeq" id="WP_011399626.1">
    <property type="nucleotide sequence ID" value="NC_007645.1"/>
</dbReference>
<name>Q2S9V6_HAHCH</name>
<feature type="signal peptide" evidence="2">
    <location>
        <begin position="1"/>
        <end position="19"/>
    </location>
</feature>
<evidence type="ECO:0000313" key="5">
    <source>
        <dbReference type="Proteomes" id="UP000000238"/>
    </source>
</evidence>
<keyword evidence="2" id="KW-0732">Signal</keyword>
<proteinExistence type="predicted"/>
<dbReference type="InterPro" id="IPR025392">
    <property type="entry name" value="DUF4124"/>
</dbReference>
<protein>
    <recommendedName>
        <fullName evidence="3">DUF4124 domain-containing protein</fullName>
    </recommendedName>
</protein>
<feature type="region of interest" description="Disordered" evidence="1">
    <location>
        <begin position="43"/>
        <end position="89"/>
    </location>
</feature>
<evidence type="ECO:0000313" key="4">
    <source>
        <dbReference type="EMBL" id="ABC32568.1"/>
    </source>
</evidence>
<evidence type="ECO:0000256" key="1">
    <source>
        <dbReference type="SAM" id="MobiDB-lite"/>
    </source>
</evidence>
<keyword evidence="5" id="KW-1185">Reference proteome</keyword>
<dbReference type="HOGENOM" id="CLU_108835_3_1_6"/>
<accession>Q2S9V6</accession>
<feature type="chain" id="PRO_5004215206" description="DUF4124 domain-containing protein" evidence="2">
    <location>
        <begin position="20"/>
        <end position="147"/>
    </location>
</feature>